<dbReference type="CDD" id="cd17502">
    <property type="entry name" value="MFS_Azr1_MDR_like"/>
    <property type="match status" value="1"/>
</dbReference>
<feature type="transmembrane region" description="Helical" evidence="6">
    <location>
        <begin position="76"/>
        <end position="95"/>
    </location>
</feature>
<protein>
    <submittedName>
        <fullName evidence="8">Efflux pump antibiotic resistance protein</fullName>
    </submittedName>
</protein>
<evidence type="ECO:0000256" key="6">
    <source>
        <dbReference type="SAM" id="Phobius"/>
    </source>
</evidence>
<keyword evidence="9" id="KW-1185">Reference proteome</keyword>
<feature type="domain" description="Major facilitator superfamily (MFS) profile" evidence="7">
    <location>
        <begin position="41"/>
        <end position="545"/>
    </location>
</feature>
<feature type="transmembrane region" description="Helical" evidence="6">
    <location>
        <begin position="384"/>
        <end position="406"/>
    </location>
</feature>
<dbReference type="GO" id="GO:0022857">
    <property type="term" value="F:transmembrane transporter activity"/>
    <property type="evidence" value="ECO:0007669"/>
    <property type="project" value="InterPro"/>
</dbReference>
<dbReference type="SUPFAM" id="SSF103473">
    <property type="entry name" value="MFS general substrate transporter"/>
    <property type="match status" value="1"/>
</dbReference>
<dbReference type="InterPro" id="IPR001958">
    <property type="entry name" value="Tet-R_TetA/multi-R_MdtG-like"/>
</dbReference>
<evidence type="ECO:0000256" key="4">
    <source>
        <dbReference type="ARBA" id="ARBA00023136"/>
    </source>
</evidence>
<keyword evidence="3 6" id="KW-1133">Transmembrane helix</keyword>
<feature type="transmembrane region" description="Helical" evidence="6">
    <location>
        <begin position="38"/>
        <end position="64"/>
    </location>
</feature>
<feature type="transmembrane region" description="Helical" evidence="6">
    <location>
        <begin position="359"/>
        <end position="377"/>
    </location>
</feature>
<name>A0A9P4LB67_9PLEO</name>
<feature type="transmembrane region" description="Helical" evidence="6">
    <location>
        <begin position="173"/>
        <end position="194"/>
    </location>
</feature>
<dbReference type="AlphaFoldDB" id="A0A9P4LB67"/>
<dbReference type="PRINTS" id="PR01035">
    <property type="entry name" value="TCRTETA"/>
</dbReference>
<feature type="transmembrane region" description="Helical" evidence="6">
    <location>
        <begin position="318"/>
        <end position="339"/>
    </location>
</feature>
<evidence type="ECO:0000256" key="1">
    <source>
        <dbReference type="ARBA" id="ARBA00004141"/>
    </source>
</evidence>
<proteinExistence type="predicted"/>
<accession>A0A9P4LB67</accession>
<dbReference type="FunFam" id="1.20.1720.10:FF:000012">
    <property type="entry name" value="MFS toxin efflux pump (AflT)"/>
    <property type="match status" value="1"/>
</dbReference>
<dbReference type="OrthoDB" id="10021397at2759"/>
<dbReference type="RefSeq" id="XP_040791313.1">
    <property type="nucleotide sequence ID" value="XM_040928146.1"/>
</dbReference>
<keyword evidence="4 6" id="KW-0472">Membrane</keyword>
<feature type="region of interest" description="Disordered" evidence="5">
    <location>
        <begin position="1"/>
        <end position="26"/>
    </location>
</feature>
<feature type="transmembrane region" description="Helical" evidence="6">
    <location>
        <begin position="141"/>
        <end position="166"/>
    </location>
</feature>
<dbReference type="FunFam" id="1.20.1250.20:FF:000196">
    <property type="entry name" value="MFS toxin efflux pump (AflT)"/>
    <property type="match status" value="1"/>
</dbReference>
<evidence type="ECO:0000313" key="8">
    <source>
        <dbReference type="EMBL" id="KAF1848750.1"/>
    </source>
</evidence>
<evidence type="ECO:0000259" key="7">
    <source>
        <dbReference type="PROSITE" id="PS50850"/>
    </source>
</evidence>
<feature type="transmembrane region" description="Helical" evidence="6">
    <location>
        <begin position="116"/>
        <end position="135"/>
    </location>
</feature>
<dbReference type="GO" id="GO:0005886">
    <property type="term" value="C:plasma membrane"/>
    <property type="evidence" value="ECO:0007669"/>
    <property type="project" value="TreeGrafter"/>
</dbReference>
<dbReference type="PANTHER" id="PTHR23501">
    <property type="entry name" value="MAJOR FACILITATOR SUPERFAMILY"/>
    <property type="match status" value="1"/>
</dbReference>
<dbReference type="PROSITE" id="PS50850">
    <property type="entry name" value="MFS"/>
    <property type="match status" value="1"/>
</dbReference>
<feature type="transmembrane region" description="Helical" evidence="6">
    <location>
        <begin position="449"/>
        <end position="470"/>
    </location>
</feature>
<evidence type="ECO:0000256" key="3">
    <source>
        <dbReference type="ARBA" id="ARBA00022989"/>
    </source>
</evidence>
<feature type="transmembrane region" description="Helical" evidence="6">
    <location>
        <begin position="252"/>
        <end position="270"/>
    </location>
</feature>
<feature type="transmembrane region" description="Helical" evidence="6">
    <location>
        <begin position="206"/>
        <end position="226"/>
    </location>
</feature>
<feature type="transmembrane region" description="Helical" evidence="6">
    <location>
        <begin position="412"/>
        <end position="428"/>
    </location>
</feature>
<sequence>MKDEPVSEKSSVQPTREFQDGAAASPCAPQEYPSAGRVALIMMSIYISIFLIALDKTIIAPAIPSITNTFSSLNHIGWYGSAYMLTLCSFQLFWGRLYTLSSTSSLPIPLNSPKSVFLLAIAIFEVGSAICGAAPSSVAFIIGRAIAGLGSAGIMNGSVVVMMAVVPLRKRPLLQGLIGAVFGIASVVGPLLGGVFTEKLSWRWCFYINLPCGAVAVAVLVIVLRLPQPSPGTKRQDEAISLAQRLESLDPLGMLTFICSIVCLLLALQWGGTTYNWSNWRVVLLLTLFPLLLAVFFAIQICYPATATLPLRILTQRSIASCFFFTFTSQASMLVNAFYTTLFFQAIKGFSPLDSGLATLPFLLALVVGSILAGGMVQRIGVPAPFMIVSAILASTGAGMITTWPVDVSKRFWMGYQVLFGLGIGLGMQQPGMMAQIILPREDQPIGMALMFFGQNLGGAVFVSVAQNVFTDELARKLSAVPGLNLDKKAITNIGATMIKDLVTNEWLTVVLEGYRLAIRKAFLVGTGLAAVSMLGALLVEWKSIQKAEERSKGETPGKEMAAAV</sequence>
<comment type="caution">
    <text evidence="8">The sequence shown here is derived from an EMBL/GenBank/DDBJ whole genome shotgun (WGS) entry which is preliminary data.</text>
</comment>
<dbReference type="PANTHER" id="PTHR23501:SF201">
    <property type="entry name" value="MFS AFLATOXIN EFFLUX PUMP"/>
    <property type="match status" value="1"/>
</dbReference>
<organism evidence="8 9">
    <name type="scientific">Cucurbitaria berberidis CBS 394.84</name>
    <dbReference type="NCBI Taxonomy" id="1168544"/>
    <lineage>
        <taxon>Eukaryota</taxon>
        <taxon>Fungi</taxon>
        <taxon>Dikarya</taxon>
        <taxon>Ascomycota</taxon>
        <taxon>Pezizomycotina</taxon>
        <taxon>Dothideomycetes</taxon>
        <taxon>Pleosporomycetidae</taxon>
        <taxon>Pleosporales</taxon>
        <taxon>Pleosporineae</taxon>
        <taxon>Cucurbitariaceae</taxon>
        <taxon>Cucurbitaria</taxon>
    </lineage>
</organism>
<dbReference type="InterPro" id="IPR036259">
    <property type="entry name" value="MFS_trans_sf"/>
</dbReference>
<reference evidence="8" key="1">
    <citation type="submission" date="2020-01" db="EMBL/GenBank/DDBJ databases">
        <authorList>
            <consortium name="DOE Joint Genome Institute"/>
            <person name="Haridas S."/>
            <person name="Albert R."/>
            <person name="Binder M."/>
            <person name="Bloem J."/>
            <person name="Labutti K."/>
            <person name="Salamov A."/>
            <person name="Andreopoulos B."/>
            <person name="Baker S.E."/>
            <person name="Barry K."/>
            <person name="Bills G."/>
            <person name="Bluhm B.H."/>
            <person name="Cannon C."/>
            <person name="Castanera R."/>
            <person name="Culley D.E."/>
            <person name="Daum C."/>
            <person name="Ezra D."/>
            <person name="Gonzalez J.B."/>
            <person name="Henrissat B."/>
            <person name="Kuo A."/>
            <person name="Liang C."/>
            <person name="Lipzen A."/>
            <person name="Lutzoni F."/>
            <person name="Magnuson J."/>
            <person name="Mondo S."/>
            <person name="Nolan M."/>
            <person name="Ohm R."/>
            <person name="Pangilinan J."/>
            <person name="Park H.-J."/>
            <person name="Ramirez L."/>
            <person name="Alfaro M."/>
            <person name="Sun H."/>
            <person name="Tritt A."/>
            <person name="Yoshinaga Y."/>
            <person name="Zwiers L.-H."/>
            <person name="Turgeon B.G."/>
            <person name="Goodwin S.B."/>
            <person name="Spatafora J.W."/>
            <person name="Crous P.W."/>
            <person name="Grigoriev I.V."/>
        </authorList>
    </citation>
    <scope>NUCLEOTIDE SEQUENCE</scope>
    <source>
        <strain evidence="8">CBS 394.84</strain>
    </source>
</reference>
<comment type="subcellular location">
    <subcellularLocation>
        <location evidence="1">Membrane</location>
        <topology evidence="1">Multi-pass membrane protein</topology>
    </subcellularLocation>
</comment>
<keyword evidence="2 6" id="KW-0812">Transmembrane</keyword>
<feature type="transmembrane region" description="Helical" evidence="6">
    <location>
        <begin position="282"/>
        <end position="306"/>
    </location>
</feature>
<feature type="transmembrane region" description="Helical" evidence="6">
    <location>
        <begin position="522"/>
        <end position="542"/>
    </location>
</feature>
<dbReference type="InterPro" id="IPR011701">
    <property type="entry name" value="MFS"/>
</dbReference>
<evidence type="ECO:0000313" key="9">
    <source>
        <dbReference type="Proteomes" id="UP000800039"/>
    </source>
</evidence>
<dbReference type="InterPro" id="IPR020846">
    <property type="entry name" value="MFS_dom"/>
</dbReference>
<gene>
    <name evidence="8" type="ORF">K460DRAFT_276880</name>
</gene>
<evidence type="ECO:0000256" key="2">
    <source>
        <dbReference type="ARBA" id="ARBA00022692"/>
    </source>
</evidence>
<dbReference type="Proteomes" id="UP000800039">
    <property type="component" value="Unassembled WGS sequence"/>
</dbReference>
<evidence type="ECO:0000256" key="5">
    <source>
        <dbReference type="SAM" id="MobiDB-lite"/>
    </source>
</evidence>
<dbReference type="Pfam" id="PF07690">
    <property type="entry name" value="MFS_1"/>
    <property type="match status" value="1"/>
</dbReference>
<dbReference type="Gene3D" id="1.20.1250.20">
    <property type="entry name" value="MFS general substrate transporter like domains"/>
    <property type="match status" value="2"/>
</dbReference>
<dbReference type="EMBL" id="ML976615">
    <property type="protein sequence ID" value="KAF1848750.1"/>
    <property type="molecule type" value="Genomic_DNA"/>
</dbReference>
<dbReference type="GeneID" id="63845399"/>